<protein>
    <submittedName>
        <fullName evidence="2">Uncharacterized protein</fullName>
    </submittedName>
</protein>
<feature type="region of interest" description="Disordered" evidence="1">
    <location>
        <begin position="122"/>
        <end position="142"/>
    </location>
</feature>
<dbReference type="EMBL" id="CAKOGP040002202">
    <property type="protein sequence ID" value="CAJ1964967.1"/>
    <property type="molecule type" value="Genomic_DNA"/>
</dbReference>
<reference evidence="2" key="1">
    <citation type="submission" date="2023-08" db="EMBL/GenBank/DDBJ databases">
        <authorList>
            <person name="Audoor S."/>
            <person name="Bilcke G."/>
        </authorList>
    </citation>
    <scope>NUCLEOTIDE SEQUENCE</scope>
</reference>
<evidence type="ECO:0000313" key="3">
    <source>
        <dbReference type="Proteomes" id="UP001295423"/>
    </source>
</evidence>
<accession>A0AAD2G7Y2</accession>
<sequence length="290" mass="31821">MFQSMESFADTEVQKIQFNSQELLAVLVASASILSLSGEHYDVVPRDLVNLTFGVPLLFASAYESSLIPGVLAYQLYSSLTYVLAFRASPGWVFFLHLIVLCMSASKFWETTEGFKTLFYSSTTSTTSSDDEEKEEDEPVSKATSNYAGGIVMFWGIAVSLRSSIRMELFASYFGNESLMTESSAVDATQLLLGVVWMLGGIQLCRHANAHLGLCLLLQLSSFIYGSLLILLIQYCVMENAATTAVDDDSSQVEDAATLGMMALSVILPLERFFSQVSLRQTTPSKVLES</sequence>
<organism evidence="2 3">
    <name type="scientific">Cylindrotheca closterium</name>
    <dbReference type="NCBI Taxonomy" id="2856"/>
    <lineage>
        <taxon>Eukaryota</taxon>
        <taxon>Sar</taxon>
        <taxon>Stramenopiles</taxon>
        <taxon>Ochrophyta</taxon>
        <taxon>Bacillariophyta</taxon>
        <taxon>Bacillariophyceae</taxon>
        <taxon>Bacillariophycidae</taxon>
        <taxon>Bacillariales</taxon>
        <taxon>Bacillariaceae</taxon>
        <taxon>Cylindrotheca</taxon>
    </lineage>
</organism>
<evidence type="ECO:0000313" key="2">
    <source>
        <dbReference type="EMBL" id="CAJ1964967.1"/>
    </source>
</evidence>
<proteinExistence type="predicted"/>
<evidence type="ECO:0000256" key="1">
    <source>
        <dbReference type="SAM" id="MobiDB-lite"/>
    </source>
</evidence>
<keyword evidence="3" id="KW-1185">Reference proteome</keyword>
<feature type="compositionally biased region" description="Acidic residues" evidence="1">
    <location>
        <begin position="129"/>
        <end position="138"/>
    </location>
</feature>
<dbReference type="AlphaFoldDB" id="A0AAD2G7Y2"/>
<comment type="caution">
    <text evidence="2">The sequence shown here is derived from an EMBL/GenBank/DDBJ whole genome shotgun (WGS) entry which is preliminary data.</text>
</comment>
<dbReference type="Proteomes" id="UP001295423">
    <property type="component" value="Unassembled WGS sequence"/>
</dbReference>
<name>A0AAD2G7Y2_9STRA</name>
<gene>
    <name evidence="2" type="ORF">CYCCA115_LOCUS20883</name>
</gene>